<proteinExistence type="predicted"/>
<evidence type="ECO:0000256" key="1">
    <source>
        <dbReference type="SAM" id="SignalP"/>
    </source>
</evidence>
<protein>
    <recommendedName>
        <fullName evidence="4">DUF3996 domain-containing protein</fullName>
    </recommendedName>
</protein>
<evidence type="ECO:0000313" key="3">
    <source>
        <dbReference type="Proteomes" id="UP000315995"/>
    </source>
</evidence>
<name>A0A4Y6PRU2_PERCE</name>
<keyword evidence="1" id="KW-0732">Signal</keyword>
<reference evidence="2 3" key="1">
    <citation type="submission" date="2019-06" db="EMBL/GenBank/DDBJ databases">
        <title>Persicimonas caeni gen. nov., sp. nov., a predatory bacterium isolated from solar saltern.</title>
        <authorList>
            <person name="Wang S."/>
        </authorList>
    </citation>
    <scope>NUCLEOTIDE SEQUENCE [LARGE SCALE GENOMIC DNA]</scope>
    <source>
        <strain evidence="2 3">YN101</strain>
    </source>
</reference>
<keyword evidence="3" id="KW-1185">Reference proteome</keyword>
<evidence type="ECO:0000313" key="2">
    <source>
        <dbReference type="EMBL" id="QDG50737.1"/>
    </source>
</evidence>
<gene>
    <name evidence="2" type="ORF">FIV42_08340</name>
</gene>
<dbReference type="AlphaFoldDB" id="A0A4Y6PRU2"/>
<accession>A0A4Y6PRU2</accession>
<dbReference type="EMBL" id="CP041186">
    <property type="protein sequence ID" value="QDG50737.1"/>
    <property type="molecule type" value="Genomic_DNA"/>
</dbReference>
<organism evidence="2 3">
    <name type="scientific">Persicimonas caeni</name>
    <dbReference type="NCBI Taxonomy" id="2292766"/>
    <lineage>
        <taxon>Bacteria</taxon>
        <taxon>Deltaproteobacteria</taxon>
        <taxon>Bradymonadales</taxon>
        <taxon>Bradymonadaceae</taxon>
        <taxon>Persicimonas</taxon>
    </lineage>
</organism>
<accession>A0A5B8Y448</accession>
<dbReference type="RefSeq" id="WP_141197229.1">
    <property type="nucleotide sequence ID" value="NZ_CP041186.1"/>
</dbReference>
<feature type="chain" id="PRO_5030106322" description="DUF3996 domain-containing protein" evidence="1">
    <location>
        <begin position="29"/>
        <end position="171"/>
    </location>
</feature>
<sequence>MTASRISRLLITVCCTLLFCLVSSSAFAQRAPNGFGIGIGAATVAGGLSIKTGTASGFTFQGVVGPWRGYGPEWRYGADSIAVAGDFLYEQAPLASGGLLSLGWNYGVGVGAGFGDWGGAVVGVTGVLGLEFNFVPAPIDVVLEYRPGLYIGENDFDIAFWDVTPHIRLWF</sequence>
<feature type="signal peptide" evidence="1">
    <location>
        <begin position="1"/>
        <end position="28"/>
    </location>
</feature>
<evidence type="ECO:0008006" key="4">
    <source>
        <dbReference type="Google" id="ProtNLM"/>
    </source>
</evidence>
<dbReference type="OrthoDB" id="5513202at2"/>
<dbReference type="Proteomes" id="UP000315995">
    <property type="component" value="Chromosome"/>
</dbReference>